<evidence type="ECO:0000313" key="3">
    <source>
        <dbReference type="Proteomes" id="UP001465976"/>
    </source>
</evidence>
<dbReference type="EMBL" id="JBAHYK010000182">
    <property type="protein sequence ID" value="KAL0577044.1"/>
    <property type="molecule type" value="Genomic_DNA"/>
</dbReference>
<proteinExistence type="predicted"/>
<feature type="region of interest" description="Disordered" evidence="1">
    <location>
        <begin position="267"/>
        <end position="289"/>
    </location>
</feature>
<protein>
    <submittedName>
        <fullName evidence="2">Uncharacterized protein</fullName>
    </submittedName>
</protein>
<evidence type="ECO:0000256" key="1">
    <source>
        <dbReference type="SAM" id="MobiDB-lite"/>
    </source>
</evidence>
<feature type="compositionally biased region" description="Polar residues" evidence="1">
    <location>
        <begin position="269"/>
        <end position="278"/>
    </location>
</feature>
<keyword evidence="3" id="KW-1185">Reference proteome</keyword>
<reference evidence="2 3" key="1">
    <citation type="submission" date="2024-02" db="EMBL/GenBank/DDBJ databases">
        <title>A draft genome for the cacao thread blight pathogen Marasmius crinis-equi.</title>
        <authorList>
            <person name="Cohen S.P."/>
            <person name="Baruah I.K."/>
            <person name="Amoako-Attah I."/>
            <person name="Bukari Y."/>
            <person name="Meinhardt L.W."/>
            <person name="Bailey B.A."/>
        </authorList>
    </citation>
    <scope>NUCLEOTIDE SEQUENCE [LARGE SCALE GENOMIC DNA]</scope>
    <source>
        <strain evidence="2 3">GH-76</strain>
    </source>
</reference>
<evidence type="ECO:0000313" key="2">
    <source>
        <dbReference type="EMBL" id="KAL0577044.1"/>
    </source>
</evidence>
<name>A0ABR3FNQ1_9AGAR</name>
<sequence length="302" mass="33291">MDPLYKKNEAATRLAELAEDQISRQYSDRDFIATVAAQPWPVRLCIDKVGDPASFRLISRKTGEPDEEIVFILHGILAKKDLPPIEKALGKNTKAGYMSQQVVLTGLGASVFDNAMEGIKAVEKQFRRNFDDDELETHSIFGTSEGFSTIQLSNRYVTSVHAANGLPTIVLGPDIDPKGHLARAMGDKYVRTDENVVQFFELAEQGSSYETTSAKRIKKGDIVEAQFSLSCVSLGPKRNNRWRMMGVLRSLTMLDRTYSEDAVDARGAQRQNESQLGNASGRAGAGDGANIKQLRRRVGHGV</sequence>
<gene>
    <name evidence="2" type="ORF">V5O48_004948</name>
</gene>
<dbReference type="Proteomes" id="UP001465976">
    <property type="component" value="Unassembled WGS sequence"/>
</dbReference>
<organism evidence="2 3">
    <name type="scientific">Marasmius crinis-equi</name>
    <dbReference type="NCBI Taxonomy" id="585013"/>
    <lineage>
        <taxon>Eukaryota</taxon>
        <taxon>Fungi</taxon>
        <taxon>Dikarya</taxon>
        <taxon>Basidiomycota</taxon>
        <taxon>Agaricomycotina</taxon>
        <taxon>Agaricomycetes</taxon>
        <taxon>Agaricomycetidae</taxon>
        <taxon>Agaricales</taxon>
        <taxon>Marasmiineae</taxon>
        <taxon>Marasmiaceae</taxon>
        <taxon>Marasmius</taxon>
    </lineage>
</organism>
<accession>A0ABR3FNQ1</accession>
<comment type="caution">
    <text evidence="2">The sequence shown here is derived from an EMBL/GenBank/DDBJ whole genome shotgun (WGS) entry which is preliminary data.</text>
</comment>